<dbReference type="AlphaFoldDB" id="A0A8J7PGB7"/>
<evidence type="ECO:0000256" key="1">
    <source>
        <dbReference type="SAM" id="MobiDB-lite"/>
    </source>
</evidence>
<organism evidence="2 3">
    <name type="scientific">Candidatus Obscuribacter phosphatis</name>
    <dbReference type="NCBI Taxonomy" id="1906157"/>
    <lineage>
        <taxon>Bacteria</taxon>
        <taxon>Bacillati</taxon>
        <taxon>Candidatus Melainabacteria</taxon>
        <taxon>Candidatus Obscuribacterales</taxon>
        <taxon>Candidatus Obscuribacteraceae</taxon>
        <taxon>Candidatus Obscuribacter</taxon>
    </lineage>
</organism>
<name>A0A8J7PGB7_9BACT</name>
<accession>A0A8J7PGB7</accession>
<dbReference type="EMBL" id="JAFLCK010000015">
    <property type="protein sequence ID" value="MBN8660953.1"/>
    <property type="molecule type" value="Genomic_DNA"/>
</dbReference>
<gene>
    <name evidence="2" type="ORF">J0M35_11345</name>
</gene>
<evidence type="ECO:0000313" key="2">
    <source>
        <dbReference type="EMBL" id="MBN8660953.1"/>
    </source>
</evidence>
<evidence type="ECO:0000313" key="3">
    <source>
        <dbReference type="Proteomes" id="UP000664277"/>
    </source>
</evidence>
<comment type="caution">
    <text evidence="2">The sequence shown here is derived from an EMBL/GenBank/DDBJ whole genome shotgun (WGS) entry which is preliminary data.</text>
</comment>
<protein>
    <submittedName>
        <fullName evidence="2">Uncharacterized protein</fullName>
    </submittedName>
</protein>
<proteinExistence type="predicted"/>
<sequence>MAKTASLTLQGDVLTVQPYRGEPGRDPGAGRAYVLEVVDEAACSTLLASLPLLDRLLAEKIAAVREDRMEEVVDFMAARMLAPSAVDLAMAQRLAHRHARILNEFGYFSAEQLADANGSQASNRTALADNWRKRRQVFAVPHPDKAARDRDVHPAFQFENGKPIKAVQEVLEAFGGRKAPWKAGAVVQLEQRCSAWQRAPGGSADQRSGRGRAGGAARRRGERGLSCRAPVPPLDPRFDRWPAGRVIHVIHDTAFVPESFDPGVGGLLWSSRQRDRDHALVLFGDRMDGVLSGRRIGGPLARNAALRDAVLAAALRAGIEAD</sequence>
<dbReference type="Proteomes" id="UP000664277">
    <property type="component" value="Unassembled WGS sequence"/>
</dbReference>
<feature type="region of interest" description="Disordered" evidence="1">
    <location>
        <begin position="198"/>
        <end position="228"/>
    </location>
</feature>
<reference evidence="2" key="1">
    <citation type="submission" date="2021-02" db="EMBL/GenBank/DDBJ databases">
        <title>Genome-Resolved Metagenomics of a Microbial Community Performing Photosynthetic Biological Nutrient Removal.</title>
        <authorList>
            <person name="Mcdaniel E.A."/>
        </authorList>
    </citation>
    <scope>NUCLEOTIDE SEQUENCE</scope>
    <source>
        <strain evidence="2">UWPOB_OBS1</strain>
    </source>
</reference>